<dbReference type="InterPro" id="IPR027417">
    <property type="entry name" value="P-loop_NTPase"/>
</dbReference>
<feature type="transmembrane region" description="Helical" evidence="5">
    <location>
        <begin position="231"/>
        <end position="255"/>
    </location>
</feature>
<feature type="transmembrane region" description="Helical" evidence="5">
    <location>
        <begin position="135"/>
        <end position="154"/>
    </location>
</feature>
<dbReference type="SUPFAM" id="SSF52540">
    <property type="entry name" value="P-loop containing nucleoside triphosphate hydrolases"/>
    <property type="match status" value="1"/>
</dbReference>
<feature type="transmembrane region" description="Helical" evidence="5">
    <location>
        <begin position="7"/>
        <end position="28"/>
    </location>
</feature>
<dbReference type="InterPro" id="IPR004842">
    <property type="entry name" value="SLC12A_fam"/>
</dbReference>
<feature type="domain" description="Amino acid permease/ SLC12A" evidence="6">
    <location>
        <begin position="12"/>
        <end position="426"/>
    </location>
</feature>
<keyword evidence="2 5" id="KW-0812">Transmembrane</keyword>
<evidence type="ECO:0000256" key="2">
    <source>
        <dbReference type="ARBA" id="ARBA00022692"/>
    </source>
</evidence>
<reference evidence="7" key="1">
    <citation type="submission" date="2023-06" db="EMBL/GenBank/DDBJ databases">
        <title>Genomic of Agaribacillus aureum.</title>
        <authorList>
            <person name="Wang G."/>
        </authorList>
    </citation>
    <scope>NUCLEOTIDE SEQUENCE</scope>
    <source>
        <strain evidence="7">BMA12</strain>
    </source>
</reference>
<proteinExistence type="predicted"/>
<evidence type="ECO:0000256" key="3">
    <source>
        <dbReference type="ARBA" id="ARBA00022989"/>
    </source>
</evidence>
<keyword evidence="8" id="KW-1185">Reference proteome</keyword>
<accession>A0ABT8L4S9</accession>
<evidence type="ECO:0000256" key="1">
    <source>
        <dbReference type="ARBA" id="ARBA00004141"/>
    </source>
</evidence>
<keyword evidence="3 5" id="KW-1133">Transmembrane helix</keyword>
<feature type="transmembrane region" description="Helical" evidence="5">
    <location>
        <begin position="275"/>
        <end position="300"/>
    </location>
</feature>
<comment type="subcellular location">
    <subcellularLocation>
        <location evidence="1">Membrane</location>
        <topology evidence="1">Multi-pass membrane protein</topology>
    </subcellularLocation>
</comment>
<dbReference type="PANTHER" id="PTHR11827:SF72">
    <property type="entry name" value="GH08340P"/>
    <property type="match status" value="1"/>
</dbReference>
<dbReference type="EMBL" id="JAUJEB010000001">
    <property type="protein sequence ID" value="MDN5211820.1"/>
    <property type="molecule type" value="Genomic_DNA"/>
</dbReference>
<dbReference type="Pfam" id="PF00324">
    <property type="entry name" value="AA_permease"/>
    <property type="match status" value="1"/>
</dbReference>
<feature type="transmembrane region" description="Helical" evidence="5">
    <location>
        <begin position="200"/>
        <end position="219"/>
    </location>
</feature>
<feature type="transmembrane region" description="Helical" evidence="5">
    <location>
        <begin position="82"/>
        <end position="107"/>
    </location>
</feature>
<feature type="transmembrane region" description="Helical" evidence="5">
    <location>
        <begin position="387"/>
        <end position="403"/>
    </location>
</feature>
<comment type="caution">
    <text evidence="7">The sequence shown here is derived from an EMBL/GenBank/DDBJ whole genome shotgun (WGS) entry which is preliminary data.</text>
</comment>
<dbReference type="RefSeq" id="WP_346757148.1">
    <property type="nucleotide sequence ID" value="NZ_JAUJEB010000001.1"/>
</dbReference>
<name>A0ABT8L4S9_9BACT</name>
<organism evidence="7 8">
    <name type="scientific">Agaribacillus aureus</name>
    <dbReference type="NCBI Taxonomy" id="3051825"/>
    <lineage>
        <taxon>Bacteria</taxon>
        <taxon>Pseudomonadati</taxon>
        <taxon>Bacteroidota</taxon>
        <taxon>Cytophagia</taxon>
        <taxon>Cytophagales</taxon>
        <taxon>Splendidivirgaceae</taxon>
        <taxon>Agaribacillus</taxon>
    </lineage>
</organism>
<keyword evidence="4 5" id="KW-0472">Membrane</keyword>
<dbReference type="InterPro" id="IPR004841">
    <property type="entry name" value="AA-permease/SLC12A_dom"/>
</dbReference>
<evidence type="ECO:0000259" key="6">
    <source>
        <dbReference type="Pfam" id="PF00324"/>
    </source>
</evidence>
<gene>
    <name evidence="7" type="ORF">QQ020_07150</name>
</gene>
<feature type="transmembrane region" description="Helical" evidence="5">
    <location>
        <begin position="40"/>
        <end position="61"/>
    </location>
</feature>
<feature type="transmembrane region" description="Helical" evidence="5">
    <location>
        <begin position="161"/>
        <end position="180"/>
    </location>
</feature>
<dbReference type="Gene3D" id="3.40.50.300">
    <property type="entry name" value="P-loop containing nucleotide triphosphate hydrolases"/>
    <property type="match status" value="1"/>
</dbReference>
<protein>
    <submittedName>
        <fullName evidence="7">Amino acid permease</fullName>
    </submittedName>
</protein>
<sequence length="1714" mass="193322">MAKAQKFGTFGGVFVPSILTILGVIMYLRLGWVVGEAGLVGAILIIILAHVVSVCTGLSVSSVATDQKVKAGGVYYMLSRSLGLPIGGSIGVALYVATALSIAMYVVGFSESFNGFIGITTLESTHAEQIQNLRITGSITLFIITAIALISTSLAIKTQYYILAAIALSLVSIFAGGFFMDHGFDATATKLFPGEDSPSLETIFAIFFPAVTGFTAGVAMSGDLKDPKKSIPVGTMLSIGVGLVVYILLAVFLSTNIDSAAMTEDYNILSKISLFSAYGSPLVLAGIWGATLSSALGGILGGPRILQAMSLDKVTPKIFGLGVGKSNEPRNALILTFFIAEAGILIGELDLIAPIVSMFYLTAYGFINLSSTLESWSGSNFRPTFKIPKLVSIIGAVATFAIMFKLDLISMIASFIAMGLIFLLLTRRQINLGYGDVWQGVWSEIIRTALFKVDRKAIDKRSWRPNILLFSGGTDKRPHLIEYGKKIVGRLGLLSNFDLIENPGLKLQFSKPEQALDSTENTKGIFSRRYQCKDIYAGIESIAETYGFSGIEPNTILMGWARYSPKPEKFAELIDKFIQLDYNLLIMDYDQEVGFGERKTIDIWWNGTGNNISCPLTVNRFLLTTDEWYKASIRVYIYADLYLADHAKIQYRMDQLLEELKINAEVNLVNLAEDDRHLNEIIKSTSKEADLIYLDLPPMNKENTRQFFSDSDALCKDIGTVILYQASSYFQEVGLNLKERMPDETIVSEDVQRERDEALLQQSHIELPPQKNAAELFENLNDQSKKIIGGVYDEVVAMLSTEYIHLISQIRSKTTAYLSTMKKQQGGQENVNNDLVRQSSLNTGFFSLLDEILEQHSKQDLESQTDLLLKSLRQIDEKFSDHLKELPKKTLVKFEKEEAQKDLKAFSWGQRLKSKVSKKPLNYALNNHHLASWVILQKGKENLINQVAELNRLGLQFNHDLRNTIGELIKFDNETEPNKKHHGHGLEEKLQNIEEGLKANVHKNKTHLFVDNNSVIQKAIYDLLGLKIKNIFKSELKSKKLLKLQGELLVDTISSGLHNQHMVMANTILDVKLLSFQNELIKQFDQFKPKDHDVTSSISQNISQKLRQFEKIKDDMAKSKSVKGLVDAEEGNTFYYKENFDKFQEELKNSLDRLPEQYKIADPKSLMNGNAEEVNVVSISPVKTVEYIMSENLIKPLTTKTDRLQMMVEKTVHIESDVSRAVEFTIENYKNEVSKTLDNKRKQEFIDTIAEEGERLQVQENDLGSAVDNYEKDISEIRKLVLSKLDGYAVIKSALDLNYILREQRKQQAIGKFASFRKSLKNKLQDAATNLYYRKSEGILAAKKMQGQKSHAASTEDFLKLITQVSPQKQVVDKLPLYYNQLFLHGQMIDRELWLLRKNDKLRIDEGINLYKSTRSGAILITGTAGSGKSLLSKMMTYKHFEAENTYTVDPPREGSTSAKAFNQAIKKSMRYYGDFNAIFDRIEKETAIIFNDLELWWERSDQGYEVIERIMEMVDRHSTKCLFIFNMNSHCFEFINQLNAFGNTFIKTIDIEPYNTEQIKQIILKRHRSSRLRFSLADVPEDKLGNLEMARLFSQIFNISKGNIGAALQAWITSMEEITDDGEIRLKLLKNPSVDCLNDLDAEKTIILAQILLHKSLSRERLQRIVRMDEKKLTSEINLLIRARIVEESAAILKINRYVLPHLREALTEDHII</sequence>
<evidence type="ECO:0000256" key="4">
    <source>
        <dbReference type="ARBA" id="ARBA00023136"/>
    </source>
</evidence>
<dbReference type="Gene3D" id="1.20.1740.10">
    <property type="entry name" value="Amino acid/polyamine transporter I"/>
    <property type="match status" value="1"/>
</dbReference>
<evidence type="ECO:0000313" key="8">
    <source>
        <dbReference type="Proteomes" id="UP001172083"/>
    </source>
</evidence>
<evidence type="ECO:0000256" key="5">
    <source>
        <dbReference type="SAM" id="Phobius"/>
    </source>
</evidence>
<dbReference type="PANTHER" id="PTHR11827">
    <property type="entry name" value="SOLUTE CARRIER FAMILY 12, CATION COTRANSPORTERS"/>
    <property type="match status" value="1"/>
</dbReference>
<evidence type="ECO:0000313" key="7">
    <source>
        <dbReference type="EMBL" id="MDN5211820.1"/>
    </source>
</evidence>
<dbReference type="Proteomes" id="UP001172083">
    <property type="component" value="Unassembled WGS sequence"/>
</dbReference>